<sequence>MSRLMKRLPQLMAWKAAPLPFHLLGPQAERRKDLAGERRRSAVTPLDHHHAVKRKVMHC</sequence>
<evidence type="ECO:0000313" key="1">
    <source>
        <dbReference type="EMBL" id="AJG22357.1"/>
    </source>
</evidence>
<protein>
    <submittedName>
        <fullName evidence="1">Uncharacterized protein</fullName>
    </submittedName>
</protein>
<name>A0A0C4YA49_9BURK</name>
<organism evidence="1 2">
    <name type="scientific">Cupriavidus basilensis</name>
    <dbReference type="NCBI Taxonomy" id="68895"/>
    <lineage>
        <taxon>Bacteria</taxon>
        <taxon>Pseudomonadati</taxon>
        <taxon>Pseudomonadota</taxon>
        <taxon>Betaproteobacteria</taxon>
        <taxon>Burkholderiales</taxon>
        <taxon>Burkholderiaceae</taxon>
        <taxon>Cupriavidus</taxon>
    </lineage>
</organism>
<dbReference type="STRING" id="68895.RR42_s0767"/>
<dbReference type="Proteomes" id="UP000031843">
    <property type="component" value="Chromosome secondary"/>
</dbReference>
<dbReference type="EMBL" id="CP010537">
    <property type="protein sequence ID" value="AJG22357.1"/>
    <property type="molecule type" value="Genomic_DNA"/>
</dbReference>
<evidence type="ECO:0000313" key="2">
    <source>
        <dbReference type="Proteomes" id="UP000031843"/>
    </source>
</evidence>
<dbReference type="AlphaFoldDB" id="A0A0C4YA49"/>
<keyword evidence="2" id="KW-1185">Reference proteome</keyword>
<gene>
    <name evidence="1" type="ORF">RR42_s0767</name>
</gene>
<reference evidence="1 2" key="1">
    <citation type="journal article" date="2015" name="Genome Announc.">
        <title>Complete Genome Sequence of Cupriavidus basilensis 4G11, Isolated from the Oak Ridge Field Research Center Site.</title>
        <authorList>
            <person name="Ray J."/>
            <person name="Waters R.J."/>
            <person name="Skerker J.M."/>
            <person name="Kuehl J.V."/>
            <person name="Price M.N."/>
            <person name="Huang J."/>
            <person name="Chakraborty R."/>
            <person name="Arkin A.P."/>
            <person name="Deutschbauer A."/>
        </authorList>
    </citation>
    <scope>NUCLEOTIDE SEQUENCE [LARGE SCALE GENOMIC DNA]</scope>
    <source>
        <strain evidence="1">4G11</strain>
    </source>
</reference>
<dbReference type="KEGG" id="cbw:RR42_s0767"/>
<proteinExistence type="predicted"/>
<accession>A0A0C4YA49</accession>